<evidence type="ECO:0000256" key="1">
    <source>
        <dbReference type="SAM" id="Phobius"/>
    </source>
</evidence>
<dbReference type="EMBL" id="JARPYI010000016">
    <property type="protein sequence ID" value="MDT2602127.1"/>
    <property type="molecule type" value="Genomic_DNA"/>
</dbReference>
<sequence>MENFFRPEIIIAIVLAILIVFFVLFRIMKRRQQVKTETETLRKPERTEDGPAVMAASLSILQSYKNNLNKYGYPYFQETTPFVLQQLRAEADSLVIETKANQQIFDLLQENYHGLADFQQVSITDKKKLELEVLNHVNKTIITWRNYLREVGESNG</sequence>
<keyword evidence="1" id="KW-0472">Membrane</keyword>
<evidence type="ECO:0000313" key="3">
    <source>
        <dbReference type="Proteomes" id="UP001252875"/>
    </source>
</evidence>
<dbReference type="Proteomes" id="UP001252875">
    <property type="component" value="Unassembled WGS sequence"/>
</dbReference>
<protein>
    <submittedName>
        <fullName evidence="2">Uncharacterized protein</fullName>
    </submittedName>
</protein>
<organism evidence="2 3">
    <name type="scientific">Enterococcus hulanensis</name>
    <dbReference type="NCBI Taxonomy" id="2559929"/>
    <lineage>
        <taxon>Bacteria</taxon>
        <taxon>Bacillati</taxon>
        <taxon>Bacillota</taxon>
        <taxon>Bacilli</taxon>
        <taxon>Lactobacillales</taxon>
        <taxon>Enterococcaceae</taxon>
        <taxon>Enterococcus</taxon>
    </lineage>
</organism>
<gene>
    <name evidence="2" type="ORF">P7D85_20405</name>
</gene>
<comment type="caution">
    <text evidence="2">The sequence shown here is derived from an EMBL/GenBank/DDBJ whole genome shotgun (WGS) entry which is preliminary data.</text>
</comment>
<dbReference type="RefSeq" id="WP_311821526.1">
    <property type="nucleotide sequence ID" value="NZ_JARPYF010000001.1"/>
</dbReference>
<keyword evidence="1" id="KW-0812">Transmembrane</keyword>
<feature type="transmembrane region" description="Helical" evidence="1">
    <location>
        <begin position="6"/>
        <end position="25"/>
    </location>
</feature>
<name>A0ABU3F4R3_9ENTE</name>
<keyword evidence="3" id="KW-1185">Reference proteome</keyword>
<evidence type="ECO:0000313" key="2">
    <source>
        <dbReference type="EMBL" id="MDT2602127.1"/>
    </source>
</evidence>
<reference evidence="2 3" key="1">
    <citation type="submission" date="2023-03" db="EMBL/GenBank/DDBJ databases">
        <authorList>
            <person name="Shen W."/>
            <person name="Cai J."/>
        </authorList>
    </citation>
    <scope>NUCLEOTIDE SEQUENCE [LARGE SCALE GENOMIC DNA]</scope>
    <source>
        <strain evidence="2 3">D6-4</strain>
    </source>
</reference>
<accession>A0ABU3F4R3</accession>
<proteinExistence type="predicted"/>
<keyword evidence="1" id="KW-1133">Transmembrane helix</keyword>